<dbReference type="RefSeq" id="WP_191206961.1">
    <property type="nucleotide sequence ID" value="NZ_JACXZA010000010.1"/>
</dbReference>
<keyword evidence="4" id="KW-0808">Transferase</keyword>
<evidence type="ECO:0000259" key="10">
    <source>
        <dbReference type="PROSITE" id="PS50109"/>
    </source>
</evidence>
<dbReference type="PANTHER" id="PTHR43547">
    <property type="entry name" value="TWO-COMPONENT HISTIDINE KINASE"/>
    <property type="match status" value="1"/>
</dbReference>
<organism evidence="13 14">
    <name type="scientific">Paenibacillus terricola</name>
    <dbReference type="NCBI Taxonomy" id="2763503"/>
    <lineage>
        <taxon>Bacteria</taxon>
        <taxon>Bacillati</taxon>
        <taxon>Bacillota</taxon>
        <taxon>Bacilli</taxon>
        <taxon>Bacillales</taxon>
        <taxon>Paenibacillaceae</taxon>
        <taxon>Paenibacillus</taxon>
    </lineage>
</organism>
<dbReference type="CDD" id="cd00082">
    <property type="entry name" value="HisKA"/>
    <property type="match status" value="1"/>
</dbReference>
<dbReference type="NCBIfam" id="TIGR00229">
    <property type="entry name" value="sensory_box"/>
    <property type="match status" value="2"/>
</dbReference>
<dbReference type="Gene3D" id="3.40.50.2300">
    <property type="match status" value="1"/>
</dbReference>
<evidence type="ECO:0000259" key="11">
    <source>
        <dbReference type="PROSITE" id="PS50110"/>
    </source>
</evidence>
<feature type="domain" description="Response regulatory" evidence="11">
    <location>
        <begin position="17"/>
        <end position="134"/>
    </location>
</feature>
<keyword evidence="14" id="KW-1185">Reference proteome</keyword>
<keyword evidence="7" id="KW-0067">ATP-binding</keyword>
<evidence type="ECO:0000256" key="4">
    <source>
        <dbReference type="ARBA" id="ARBA00022679"/>
    </source>
</evidence>
<feature type="domain" description="PAS" evidence="12">
    <location>
        <begin position="257"/>
        <end position="314"/>
    </location>
</feature>
<evidence type="ECO:0000256" key="3">
    <source>
        <dbReference type="ARBA" id="ARBA00022553"/>
    </source>
</evidence>
<dbReference type="SMART" id="SM00448">
    <property type="entry name" value="REC"/>
    <property type="match status" value="1"/>
</dbReference>
<dbReference type="InterPro" id="IPR011006">
    <property type="entry name" value="CheY-like_superfamily"/>
</dbReference>
<dbReference type="Gene3D" id="3.30.565.10">
    <property type="entry name" value="Histidine kinase-like ATPase, C-terminal domain"/>
    <property type="match status" value="1"/>
</dbReference>
<dbReference type="PROSITE" id="PS50109">
    <property type="entry name" value="HIS_KIN"/>
    <property type="match status" value="1"/>
</dbReference>
<dbReference type="PRINTS" id="PR00344">
    <property type="entry name" value="BCTRLSENSOR"/>
</dbReference>
<dbReference type="Pfam" id="PF02518">
    <property type="entry name" value="HATPase_c"/>
    <property type="match status" value="1"/>
</dbReference>
<dbReference type="PANTHER" id="PTHR43547:SF2">
    <property type="entry name" value="HYBRID SIGNAL TRANSDUCTION HISTIDINE KINASE C"/>
    <property type="match status" value="1"/>
</dbReference>
<name>A0ABR8N466_9BACL</name>
<protein>
    <recommendedName>
        <fullName evidence="2">histidine kinase</fullName>
        <ecNumber evidence="2">2.7.13.3</ecNumber>
    </recommendedName>
</protein>
<dbReference type="Gene3D" id="1.10.287.130">
    <property type="match status" value="1"/>
</dbReference>
<keyword evidence="6" id="KW-0418">Kinase</keyword>
<evidence type="ECO:0000313" key="14">
    <source>
        <dbReference type="Proteomes" id="UP000609346"/>
    </source>
</evidence>
<evidence type="ECO:0000256" key="2">
    <source>
        <dbReference type="ARBA" id="ARBA00012438"/>
    </source>
</evidence>
<dbReference type="InterPro" id="IPR036890">
    <property type="entry name" value="HATPase_C_sf"/>
</dbReference>
<dbReference type="EMBL" id="JACXZA010000010">
    <property type="protein sequence ID" value="MBD3922660.1"/>
    <property type="molecule type" value="Genomic_DNA"/>
</dbReference>
<evidence type="ECO:0000256" key="9">
    <source>
        <dbReference type="PROSITE-ProRule" id="PRU00169"/>
    </source>
</evidence>
<dbReference type="SUPFAM" id="SSF55785">
    <property type="entry name" value="PYP-like sensor domain (PAS domain)"/>
    <property type="match status" value="2"/>
</dbReference>
<evidence type="ECO:0000256" key="5">
    <source>
        <dbReference type="ARBA" id="ARBA00022741"/>
    </source>
</evidence>
<dbReference type="SUPFAM" id="SSF55874">
    <property type="entry name" value="ATPase domain of HSP90 chaperone/DNA topoisomerase II/histidine kinase"/>
    <property type="match status" value="1"/>
</dbReference>
<dbReference type="SUPFAM" id="SSF47384">
    <property type="entry name" value="Homodimeric domain of signal transducing histidine kinase"/>
    <property type="match status" value="1"/>
</dbReference>
<dbReference type="Proteomes" id="UP000609346">
    <property type="component" value="Unassembled WGS sequence"/>
</dbReference>
<evidence type="ECO:0000256" key="7">
    <source>
        <dbReference type="ARBA" id="ARBA00022840"/>
    </source>
</evidence>
<dbReference type="PROSITE" id="PS50110">
    <property type="entry name" value="RESPONSE_REGULATORY"/>
    <property type="match status" value="1"/>
</dbReference>
<dbReference type="Pfam" id="PF00512">
    <property type="entry name" value="HisKA"/>
    <property type="match status" value="1"/>
</dbReference>
<comment type="catalytic activity">
    <reaction evidence="1">
        <text>ATP + protein L-histidine = ADP + protein N-phospho-L-histidine.</text>
        <dbReference type="EC" id="2.7.13.3"/>
    </reaction>
</comment>
<dbReference type="InterPro" id="IPR005467">
    <property type="entry name" value="His_kinase_dom"/>
</dbReference>
<dbReference type="SMART" id="SM00091">
    <property type="entry name" value="PAS"/>
    <property type="match status" value="2"/>
</dbReference>
<dbReference type="CDD" id="cd00130">
    <property type="entry name" value="PAS"/>
    <property type="match status" value="1"/>
</dbReference>
<dbReference type="InterPro" id="IPR004358">
    <property type="entry name" value="Sig_transdc_His_kin-like_C"/>
</dbReference>
<dbReference type="InterPro" id="IPR036097">
    <property type="entry name" value="HisK_dim/P_sf"/>
</dbReference>
<reference evidence="13 14" key="1">
    <citation type="submission" date="2020-09" db="EMBL/GenBank/DDBJ databases">
        <title>Paenibacillus sp. strain PR3 16S rRNA gene Genome sequencing and assembly.</title>
        <authorList>
            <person name="Kim J."/>
        </authorList>
    </citation>
    <scope>NUCLEOTIDE SEQUENCE [LARGE SCALE GENOMIC DNA]</scope>
    <source>
        <strain evidence="13 14">PR3</strain>
    </source>
</reference>
<dbReference type="Pfam" id="PF00072">
    <property type="entry name" value="Response_reg"/>
    <property type="match status" value="1"/>
</dbReference>
<dbReference type="InterPro" id="IPR003661">
    <property type="entry name" value="HisK_dim/P_dom"/>
</dbReference>
<dbReference type="Gene3D" id="3.30.450.20">
    <property type="entry name" value="PAS domain"/>
    <property type="match status" value="2"/>
</dbReference>
<keyword evidence="5" id="KW-0547">Nucleotide-binding</keyword>
<keyword evidence="8" id="KW-0902">Two-component regulatory system</keyword>
<dbReference type="PROSITE" id="PS50112">
    <property type="entry name" value="PAS"/>
    <property type="match status" value="2"/>
</dbReference>
<dbReference type="SMART" id="SM00387">
    <property type="entry name" value="HATPase_c"/>
    <property type="match status" value="1"/>
</dbReference>
<keyword evidence="3 9" id="KW-0597">Phosphoprotein</keyword>
<comment type="caution">
    <text evidence="13">The sequence shown here is derived from an EMBL/GenBank/DDBJ whole genome shotgun (WGS) entry which is preliminary data.</text>
</comment>
<dbReference type="Pfam" id="PF13426">
    <property type="entry name" value="PAS_9"/>
    <property type="match status" value="1"/>
</dbReference>
<feature type="domain" description="PAS" evidence="12">
    <location>
        <begin position="146"/>
        <end position="197"/>
    </location>
</feature>
<dbReference type="InterPro" id="IPR035965">
    <property type="entry name" value="PAS-like_dom_sf"/>
</dbReference>
<accession>A0ABR8N466</accession>
<evidence type="ECO:0000256" key="1">
    <source>
        <dbReference type="ARBA" id="ARBA00000085"/>
    </source>
</evidence>
<dbReference type="InterPro" id="IPR003594">
    <property type="entry name" value="HATPase_dom"/>
</dbReference>
<dbReference type="Pfam" id="PF13188">
    <property type="entry name" value="PAS_8"/>
    <property type="match status" value="1"/>
</dbReference>
<feature type="domain" description="Histidine kinase" evidence="10">
    <location>
        <begin position="395"/>
        <end position="594"/>
    </location>
</feature>
<dbReference type="SUPFAM" id="SSF52172">
    <property type="entry name" value="CheY-like"/>
    <property type="match status" value="1"/>
</dbReference>
<dbReference type="InterPro" id="IPR000014">
    <property type="entry name" value="PAS"/>
</dbReference>
<evidence type="ECO:0000259" key="12">
    <source>
        <dbReference type="PROSITE" id="PS50112"/>
    </source>
</evidence>
<evidence type="ECO:0000313" key="13">
    <source>
        <dbReference type="EMBL" id="MBD3922660.1"/>
    </source>
</evidence>
<dbReference type="EC" id="2.7.13.3" evidence="2"/>
<feature type="modified residue" description="4-aspartylphosphate" evidence="9">
    <location>
        <position position="66"/>
    </location>
</feature>
<sequence>MKSYIEKLNNVATSIINILIVDDRPENIIALEALLDHPSYQLYTASSGLEALRHVLSVNFAVILLDVQMPGMNGFETARLIKSRDKSKHVPILFITAISQAAENVKQGYSVGAIDYIFKPFHPDTLKMKIEAIVRMHLYQEQIKLQNELLSVIGDTSIDSIITISESGTIMNINRAAKQMFGYPPDGLIGRHIEELVPGIMIYWGEANYLHRIIETAAARHDGILFPVDIQIGEAHIDREKIYVCSIRDVTERKLVEEERYRRIFDAAPSLISLRSLRNKAYLNVNDSFLKATGYSMDEVLNGPGDILQYIMDDTTCMEGVEHTSGDKIPLRNIRISFMTKSGELREGLMSTEQILLHNERCLLTIITDITERLYLEQEMVRLDRLNLTGKMAAGIVHEIRNPMTTVRGYLQLSKNFSEEHTSIMIEELDRAHNLVSEFLSVTNINSTHRKLQSLNSVIETLFPLIQSKALCTNHAINLDLSPCPSLYLDEKEIRQLLLNLSINGFDAMNEGGILTIRTYTLNNEVVLEIIDQGTGIKDELLDKLGKPFFSTKLNGTGLGLSVSYGVAARHDAKIHVHSDDQGTVFAIHFKQRSMML</sequence>
<dbReference type="SMART" id="SM00388">
    <property type="entry name" value="HisKA"/>
    <property type="match status" value="1"/>
</dbReference>
<evidence type="ECO:0000256" key="6">
    <source>
        <dbReference type="ARBA" id="ARBA00022777"/>
    </source>
</evidence>
<evidence type="ECO:0000256" key="8">
    <source>
        <dbReference type="ARBA" id="ARBA00023012"/>
    </source>
</evidence>
<dbReference type="InterPro" id="IPR001789">
    <property type="entry name" value="Sig_transdc_resp-reg_receiver"/>
</dbReference>
<gene>
    <name evidence="13" type="ORF">H8B09_28290</name>
</gene>
<proteinExistence type="predicted"/>